<proteinExistence type="predicted"/>
<dbReference type="Proteomes" id="UP001054837">
    <property type="component" value="Unassembled WGS sequence"/>
</dbReference>
<dbReference type="EMBL" id="BPLQ01012651">
    <property type="protein sequence ID" value="GIY66832.1"/>
    <property type="molecule type" value="Genomic_DNA"/>
</dbReference>
<organism evidence="1 2">
    <name type="scientific">Caerostris darwini</name>
    <dbReference type="NCBI Taxonomy" id="1538125"/>
    <lineage>
        <taxon>Eukaryota</taxon>
        <taxon>Metazoa</taxon>
        <taxon>Ecdysozoa</taxon>
        <taxon>Arthropoda</taxon>
        <taxon>Chelicerata</taxon>
        <taxon>Arachnida</taxon>
        <taxon>Araneae</taxon>
        <taxon>Araneomorphae</taxon>
        <taxon>Entelegynae</taxon>
        <taxon>Araneoidea</taxon>
        <taxon>Araneidae</taxon>
        <taxon>Caerostris</taxon>
    </lineage>
</organism>
<protein>
    <submittedName>
        <fullName evidence="1">Uncharacterized protein</fullName>
    </submittedName>
</protein>
<dbReference type="AlphaFoldDB" id="A0AAV4V968"/>
<sequence>MKPTGSQAERTGPFCTLGGEPTFLAPKATGPTTFTWVSPGDAGKGGRGRRVAGKAAFEDYENYERELGRVVEKAIQQLRSQAVNQVFPPAKMAFLFFLFLSCSVGVNEHYSSYIPPVPN</sequence>
<accession>A0AAV4V968</accession>
<evidence type="ECO:0000313" key="1">
    <source>
        <dbReference type="EMBL" id="GIY66832.1"/>
    </source>
</evidence>
<comment type="caution">
    <text evidence="1">The sequence shown here is derived from an EMBL/GenBank/DDBJ whole genome shotgun (WGS) entry which is preliminary data.</text>
</comment>
<keyword evidence="2" id="KW-1185">Reference proteome</keyword>
<reference evidence="1 2" key="1">
    <citation type="submission" date="2021-06" db="EMBL/GenBank/DDBJ databases">
        <title>Caerostris darwini draft genome.</title>
        <authorList>
            <person name="Kono N."/>
            <person name="Arakawa K."/>
        </authorList>
    </citation>
    <scope>NUCLEOTIDE SEQUENCE [LARGE SCALE GENOMIC DNA]</scope>
</reference>
<evidence type="ECO:0000313" key="2">
    <source>
        <dbReference type="Proteomes" id="UP001054837"/>
    </source>
</evidence>
<name>A0AAV4V968_9ARAC</name>
<gene>
    <name evidence="1" type="ORF">CDAR_18591</name>
</gene>